<keyword evidence="2" id="KW-0521">NADP</keyword>
<dbReference type="InParanoid" id="A0A317XRH1"/>
<dbReference type="NCBIfam" id="TIGR00745">
    <property type="entry name" value="apbA_panE"/>
    <property type="match status" value="1"/>
</dbReference>
<evidence type="ECO:0000313" key="6">
    <source>
        <dbReference type="EMBL" id="PWY99948.1"/>
    </source>
</evidence>
<evidence type="ECO:0000256" key="3">
    <source>
        <dbReference type="ARBA" id="ARBA00023002"/>
    </source>
</evidence>
<dbReference type="SUPFAM" id="SSF51735">
    <property type="entry name" value="NAD(P)-binding Rossmann-fold domains"/>
    <property type="match status" value="1"/>
</dbReference>
<comment type="similarity">
    <text evidence="1">Belongs to the ketopantoate reductase family.</text>
</comment>
<dbReference type="STRING" id="1882483.A0A317XRH1"/>
<evidence type="ECO:0000256" key="2">
    <source>
        <dbReference type="ARBA" id="ARBA00022857"/>
    </source>
</evidence>
<evidence type="ECO:0000259" key="5">
    <source>
        <dbReference type="Pfam" id="PF08546"/>
    </source>
</evidence>
<evidence type="ECO:0000313" key="7">
    <source>
        <dbReference type="Proteomes" id="UP000246740"/>
    </source>
</evidence>
<dbReference type="Pfam" id="PF02558">
    <property type="entry name" value="ApbA"/>
    <property type="match status" value="1"/>
</dbReference>
<dbReference type="Gene3D" id="1.10.1040.10">
    <property type="entry name" value="N-(1-d-carboxylethyl)-l-norvaline Dehydrogenase, domain 2"/>
    <property type="match status" value="1"/>
</dbReference>
<dbReference type="PANTHER" id="PTHR21708:SF26">
    <property type="entry name" value="2-DEHYDROPANTOATE 2-REDUCTASE"/>
    <property type="match status" value="1"/>
</dbReference>
<gene>
    <name evidence="6" type="ORF">BCV70DRAFT_102969</name>
</gene>
<dbReference type="Pfam" id="PF08546">
    <property type="entry name" value="ApbA_C"/>
    <property type="match status" value="1"/>
</dbReference>
<dbReference type="SUPFAM" id="SSF48179">
    <property type="entry name" value="6-phosphogluconate dehydrogenase C-terminal domain-like"/>
    <property type="match status" value="1"/>
</dbReference>
<sequence>MASSSSSSKPVHILVVGAGAVGCFYASKLHIPERNIHVSLVCRSNYKAIAANGVSLETHSFGNYHFRPHAVFSSIQHAADHKASKGGDFQWDFVIVTTKALPDITNDAHDIRALVTPGLDGSCIVLIQNGVGIEEVHRVEFPQNPVVSAVTVISAEQIRHGVIRQNRWTRITMGTYTNGQAKPNEIIRDQSVIDSLSSVTDGHIRNLVEWFTSTGIRDAEHSPELDLQLTRWHKLCINASMNPSSVLSGGTTNSRMSLDPELRIHLEACMNEIFSTAPRILGVSFDDKKHASPQRILKSTERNTSGKPSMLVDWLNSRPMELEVILGNPIRIARRNGLEMPRLQSLYALLKMAQTRKQEDASQAESKSKAKL</sequence>
<organism evidence="6 7">
    <name type="scientific">Testicularia cyperi</name>
    <dbReference type="NCBI Taxonomy" id="1882483"/>
    <lineage>
        <taxon>Eukaryota</taxon>
        <taxon>Fungi</taxon>
        <taxon>Dikarya</taxon>
        <taxon>Basidiomycota</taxon>
        <taxon>Ustilaginomycotina</taxon>
        <taxon>Ustilaginomycetes</taxon>
        <taxon>Ustilaginales</taxon>
        <taxon>Anthracoideaceae</taxon>
        <taxon>Testicularia</taxon>
    </lineage>
</organism>
<proteinExistence type="inferred from homology"/>
<dbReference type="GO" id="GO:0015940">
    <property type="term" value="P:pantothenate biosynthetic process"/>
    <property type="evidence" value="ECO:0007669"/>
    <property type="project" value="InterPro"/>
</dbReference>
<dbReference type="InterPro" id="IPR013332">
    <property type="entry name" value="KPR_N"/>
</dbReference>
<dbReference type="InterPro" id="IPR051402">
    <property type="entry name" value="KPR-Related"/>
</dbReference>
<feature type="domain" description="Ketopantoate reductase N-terminal" evidence="4">
    <location>
        <begin position="13"/>
        <end position="176"/>
    </location>
</feature>
<dbReference type="OrthoDB" id="3609at2759"/>
<dbReference type="FunFam" id="1.10.1040.10:FF:000017">
    <property type="entry name" value="2-dehydropantoate 2-reductase"/>
    <property type="match status" value="1"/>
</dbReference>
<dbReference type="PANTHER" id="PTHR21708">
    <property type="entry name" value="PROBABLE 2-DEHYDROPANTOATE 2-REDUCTASE"/>
    <property type="match status" value="1"/>
</dbReference>
<dbReference type="InterPro" id="IPR036291">
    <property type="entry name" value="NAD(P)-bd_dom_sf"/>
</dbReference>
<evidence type="ECO:0000259" key="4">
    <source>
        <dbReference type="Pfam" id="PF02558"/>
    </source>
</evidence>
<keyword evidence="7" id="KW-1185">Reference proteome</keyword>
<accession>A0A317XRH1</accession>
<dbReference type="FunFam" id="3.40.50.720:FF:000609">
    <property type="entry name" value="2-dehydropantoate 2-reductase"/>
    <property type="match status" value="1"/>
</dbReference>
<dbReference type="InterPro" id="IPR003710">
    <property type="entry name" value="ApbA"/>
</dbReference>
<dbReference type="InterPro" id="IPR013328">
    <property type="entry name" value="6PGD_dom2"/>
</dbReference>
<dbReference type="GO" id="GO:0008677">
    <property type="term" value="F:2-dehydropantoate 2-reductase activity"/>
    <property type="evidence" value="ECO:0007669"/>
    <property type="project" value="InterPro"/>
</dbReference>
<dbReference type="Proteomes" id="UP000246740">
    <property type="component" value="Unassembled WGS sequence"/>
</dbReference>
<dbReference type="InterPro" id="IPR008927">
    <property type="entry name" value="6-PGluconate_DH-like_C_sf"/>
</dbReference>
<protein>
    <submittedName>
        <fullName evidence="6">2-dehydropantoate 2-reductase</fullName>
    </submittedName>
</protein>
<keyword evidence="3" id="KW-0560">Oxidoreductase</keyword>
<dbReference type="EMBL" id="KZ819193">
    <property type="protein sequence ID" value="PWY99948.1"/>
    <property type="molecule type" value="Genomic_DNA"/>
</dbReference>
<evidence type="ECO:0000256" key="1">
    <source>
        <dbReference type="ARBA" id="ARBA00007870"/>
    </source>
</evidence>
<dbReference type="FunCoup" id="A0A317XRH1">
    <property type="interactions" value="209"/>
</dbReference>
<dbReference type="InterPro" id="IPR013752">
    <property type="entry name" value="KPA_reductase"/>
</dbReference>
<reference evidence="6 7" key="1">
    <citation type="journal article" date="2018" name="Mol. Biol. Evol.">
        <title>Broad Genomic Sampling Reveals a Smut Pathogenic Ancestry of the Fungal Clade Ustilaginomycotina.</title>
        <authorList>
            <person name="Kijpornyongpan T."/>
            <person name="Mondo S.J."/>
            <person name="Barry K."/>
            <person name="Sandor L."/>
            <person name="Lee J."/>
            <person name="Lipzen A."/>
            <person name="Pangilinan J."/>
            <person name="LaButti K."/>
            <person name="Hainaut M."/>
            <person name="Henrissat B."/>
            <person name="Grigoriev I.V."/>
            <person name="Spatafora J.W."/>
            <person name="Aime M.C."/>
        </authorList>
    </citation>
    <scope>NUCLEOTIDE SEQUENCE [LARGE SCALE GENOMIC DNA]</scope>
    <source>
        <strain evidence="6 7">MCA 3645</strain>
    </source>
</reference>
<feature type="domain" description="Ketopantoate reductase C-terminal" evidence="5">
    <location>
        <begin position="226"/>
        <end position="353"/>
    </location>
</feature>
<name>A0A317XRH1_9BASI</name>
<dbReference type="AlphaFoldDB" id="A0A317XRH1"/>
<dbReference type="GO" id="GO:0005737">
    <property type="term" value="C:cytoplasm"/>
    <property type="evidence" value="ECO:0007669"/>
    <property type="project" value="TreeGrafter"/>
</dbReference>
<dbReference type="Gene3D" id="3.40.50.720">
    <property type="entry name" value="NAD(P)-binding Rossmann-like Domain"/>
    <property type="match status" value="1"/>
</dbReference>